<dbReference type="PANTHER" id="PTHR12521">
    <property type="entry name" value="PROTEIN C6ORF130"/>
    <property type="match status" value="1"/>
</dbReference>
<evidence type="ECO:0000259" key="1">
    <source>
        <dbReference type="PROSITE" id="PS51154"/>
    </source>
</evidence>
<reference evidence="3" key="1">
    <citation type="submission" date="2025-08" db="UniProtKB">
        <authorList>
            <consortium name="RefSeq"/>
        </authorList>
    </citation>
    <scope>IDENTIFICATION</scope>
    <source>
        <tissue evidence="3">Whole organism</tissue>
    </source>
</reference>
<dbReference type="GO" id="GO:0140291">
    <property type="term" value="P:peptidyl-glutamate ADP-deribosylation"/>
    <property type="evidence" value="ECO:0007669"/>
    <property type="project" value="TreeGrafter"/>
</dbReference>
<accession>A0A6J1TEX4</accession>
<dbReference type="SUPFAM" id="SSF52949">
    <property type="entry name" value="Macro domain-like"/>
    <property type="match status" value="1"/>
</dbReference>
<dbReference type="GeneID" id="113216282"/>
<dbReference type="Gene3D" id="3.40.220.10">
    <property type="entry name" value="Leucine Aminopeptidase, subunit E, domain 1"/>
    <property type="match status" value="1"/>
</dbReference>
<dbReference type="Pfam" id="PF01661">
    <property type="entry name" value="Macro"/>
    <property type="match status" value="1"/>
</dbReference>
<dbReference type="PROSITE" id="PS51154">
    <property type="entry name" value="MACRO"/>
    <property type="match status" value="1"/>
</dbReference>
<dbReference type="AlphaFoldDB" id="A0A6J1TEX4"/>
<feature type="domain" description="Macro" evidence="1">
    <location>
        <begin position="1"/>
        <end position="156"/>
    </location>
</feature>
<dbReference type="CDD" id="cd02901">
    <property type="entry name" value="Macro_Poa1p-like"/>
    <property type="match status" value="1"/>
</dbReference>
<dbReference type="OrthoDB" id="2155246at2759"/>
<name>A0A6J1TEX4_FRAOC</name>
<dbReference type="InterPro" id="IPR050892">
    <property type="entry name" value="ADP-ribose_metab_enzymes"/>
</dbReference>
<dbReference type="PANTHER" id="PTHR12521:SF0">
    <property type="entry name" value="ADP-RIBOSE GLYCOHYDROLASE OARD1"/>
    <property type="match status" value="1"/>
</dbReference>
<gene>
    <name evidence="3" type="primary">LOC113216282</name>
</gene>
<proteinExistence type="predicted"/>
<dbReference type="Proteomes" id="UP000504606">
    <property type="component" value="Unplaced"/>
</dbReference>
<protein>
    <submittedName>
        <fullName evidence="3">ADP-ribose glycohydrolase OARD1-like</fullName>
    </submittedName>
</protein>
<evidence type="ECO:0000313" key="2">
    <source>
        <dbReference type="Proteomes" id="UP000504606"/>
    </source>
</evidence>
<keyword evidence="2" id="KW-1185">Reference proteome</keyword>
<organism evidence="2 3">
    <name type="scientific">Frankliniella occidentalis</name>
    <name type="common">Western flower thrips</name>
    <name type="synonym">Euthrips occidentalis</name>
    <dbReference type="NCBI Taxonomy" id="133901"/>
    <lineage>
        <taxon>Eukaryota</taxon>
        <taxon>Metazoa</taxon>
        <taxon>Ecdysozoa</taxon>
        <taxon>Arthropoda</taxon>
        <taxon>Hexapoda</taxon>
        <taxon>Insecta</taxon>
        <taxon>Pterygota</taxon>
        <taxon>Neoptera</taxon>
        <taxon>Paraneoptera</taxon>
        <taxon>Thysanoptera</taxon>
        <taxon>Terebrantia</taxon>
        <taxon>Thripoidea</taxon>
        <taxon>Thripidae</taxon>
        <taxon>Frankliniella</taxon>
    </lineage>
</organism>
<dbReference type="SMART" id="SM00506">
    <property type="entry name" value="A1pp"/>
    <property type="match status" value="1"/>
</dbReference>
<dbReference type="KEGG" id="foc:113216282"/>
<dbReference type="InterPro" id="IPR043472">
    <property type="entry name" value="Macro_dom-like"/>
</dbReference>
<evidence type="ECO:0000313" key="3">
    <source>
        <dbReference type="RefSeq" id="XP_026291818.2"/>
    </source>
</evidence>
<sequence length="170" mass="19494">MCKGNILKAAENYSIAHCVGKDLLLSDGIARNIKETFSLEETINEMKEDPIEVGDILPIQQDKNYILNIVTKELSRDKPTWNNFKKSIKRLPEICSDLGISKICMPRIGSGLDGLNWPKVLKLLEGIFENEDIEVYILDLKDSEQQEYNKSVNNKRFKKDITKKKTNLYS</sequence>
<dbReference type="InterPro" id="IPR002589">
    <property type="entry name" value="Macro_dom"/>
</dbReference>
<dbReference type="RefSeq" id="XP_026291818.2">
    <property type="nucleotide sequence ID" value="XM_026436033.2"/>
</dbReference>